<comment type="caution">
    <text evidence="2">The sequence shown here is derived from an EMBL/GenBank/DDBJ whole genome shotgun (WGS) entry which is preliminary data.</text>
</comment>
<organism evidence="2 3">
    <name type="scientific">Oleoguttula mirabilis</name>
    <dbReference type="NCBI Taxonomy" id="1507867"/>
    <lineage>
        <taxon>Eukaryota</taxon>
        <taxon>Fungi</taxon>
        <taxon>Dikarya</taxon>
        <taxon>Ascomycota</taxon>
        <taxon>Pezizomycotina</taxon>
        <taxon>Dothideomycetes</taxon>
        <taxon>Dothideomycetidae</taxon>
        <taxon>Mycosphaerellales</taxon>
        <taxon>Teratosphaeriaceae</taxon>
        <taxon>Oleoguttula</taxon>
    </lineage>
</organism>
<sequence>MTAVPLEEELSVCETAVKALALAEPVVEADSKLVDSSDASEDAALESTLENSEARELEIAESVAVAATLESSELSEDAKLERALDAAAVTDDGTVAVSLAVLDAPESADD</sequence>
<name>A0AAV9JRS2_9PEZI</name>
<evidence type="ECO:0000256" key="1">
    <source>
        <dbReference type="SAM" id="MobiDB-lite"/>
    </source>
</evidence>
<protein>
    <submittedName>
        <fullName evidence="2">Uncharacterized protein</fullName>
    </submittedName>
</protein>
<dbReference type="EMBL" id="JAVFHQ010000008">
    <property type="protein sequence ID" value="KAK4548353.1"/>
    <property type="molecule type" value="Genomic_DNA"/>
</dbReference>
<keyword evidence="3" id="KW-1185">Reference proteome</keyword>
<reference evidence="2 3" key="1">
    <citation type="submission" date="2021-11" db="EMBL/GenBank/DDBJ databases">
        <title>Black yeast isolated from Biological Soil Crust.</title>
        <authorList>
            <person name="Kurbessoian T."/>
        </authorList>
    </citation>
    <scope>NUCLEOTIDE SEQUENCE [LARGE SCALE GENOMIC DNA]</scope>
    <source>
        <strain evidence="2 3">CCFEE 5522</strain>
    </source>
</reference>
<evidence type="ECO:0000313" key="2">
    <source>
        <dbReference type="EMBL" id="KAK4548353.1"/>
    </source>
</evidence>
<proteinExistence type="predicted"/>
<feature type="region of interest" description="Disordered" evidence="1">
    <location>
        <begin position="31"/>
        <end position="53"/>
    </location>
</feature>
<dbReference type="Proteomes" id="UP001324427">
    <property type="component" value="Unassembled WGS sequence"/>
</dbReference>
<accession>A0AAV9JRS2</accession>
<gene>
    <name evidence="2" type="ORF">LTR36_010223</name>
</gene>
<dbReference type="AlphaFoldDB" id="A0AAV9JRS2"/>
<evidence type="ECO:0000313" key="3">
    <source>
        <dbReference type="Proteomes" id="UP001324427"/>
    </source>
</evidence>